<gene>
    <name evidence="1" type="ORF">LTR37_005528</name>
</gene>
<keyword evidence="2" id="KW-1185">Reference proteome</keyword>
<sequence length="455" mass="50113">MADQTTYIRSPSAARTALPRTYTSSNLSHHSRPGSSRDTGYNGSEGLIDDTSSPRQFDGVWNEDGQVIASPRETAAPIRPAFGARFLSSLSGAQPAAAALTRKGSVLHSRAKSLAAYVPKLNTSNTPTLTPERVQAPNKIFGDLFNGESAPIRLGAPVSPTKEKDESEFVMEYTPTFTERPTAAFRRRDTGASAATTRPPSVKKSSWFNRQPTMVSAPKPQQQQDELVTMNINQSLFPNGPADPLNPAAFNDLLLNATNLLQRMRAAYMEKIDYISSIQPEIDAQREEVEEADTRSKHLKFQMENMAQQIVDRDQAMQEMGRQLAQEKIKAQEARESARTVRLVRDERSDGDDEETPTRRRKRPSDESASDSGFESDMESVFSVHSGAETPLSPPASSYGRALNLRPGNKTGKEGAAWATVEALRNENQGLRMQMDRMQSEMQTCIELVSGITGN</sequence>
<protein>
    <submittedName>
        <fullName evidence="1">Uncharacterized protein</fullName>
    </submittedName>
</protein>
<reference evidence="1" key="1">
    <citation type="submission" date="2023-07" db="EMBL/GenBank/DDBJ databases">
        <title>Black Yeasts Isolated from many extreme environments.</title>
        <authorList>
            <person name="Coleine C."/>
            <person name="Stajich J.E."/>
            <person name="Selbmann L."/>
        </authorList>
    </citation>
    <scope>NUCLEOTIDE SEQUENCE</scope>
    <source>
        <strain evidence="1">CCFEE 5714</strain>
    </source>
</reference>
<proteinExistence type="predicted"/>
<dbReference type="EMBL" id="JAUTXU010000035">
    <property type="protein sequence ID" value="KAK3717757.1"/>
    <property type="molecule type" value="Genomic_DNA"/>
</dbReference>
<accession>A0ACC3NJ63</accession>
<comment type="caution">
    <text evidence="1">The sequence shown here is derived from an EMBL/GenBank/DDBJ whole genome shotgun (WGS) entry which is preliminary data.</text>
</comment>
<evidence type="ECO:0000313" key="2">
    <source>
        <dbReference type="Proteomes" id="UP001281147"/>
    </source>
</evidence>
<dbReference type="Proteomes" id="UP001281147">
    <property type="component" value="Unassembled WGS sequence"/>
</dbReference>
<organism evidence="1 2">
    <name type="scientific">Vermiconidia calcicola</name>
    <dbReference type="NCBI Taxonomy" id="1690605"/>
    <lineage>
        <taxon>Eukaryota</taxon>
        <taxon>Fungi</taxon>
        <taxon>Dikarya</taxon>
        <taxon>Ascomycota</taxon>
        <taxon>Pezizomycotina</taxon>
        <taxon>Dothideomycetes</taxon>
        <taxon>Dothideomycetidae</taxon>
        <taxon>Mycosphaerellales</taxon>
        <taxon>Extremaceae</taxon>
        <taxon>Vermiconidia</taxon>
    </lineage>
</organism>
<name>A0ACC3NJ63_9PEZI</name>
<evidence type="ECO:0000313" key="1">
    <source>
        <dbReference type="EMBL" id="KAK3717757.1"/>
    </source>
</evidence>